<proteinExistence type="predicted"/>
<dbReference type="Gene3D" id="3.40.50.300">
    <property type="entry name" value="P-loop containing nucleotide triphosphate hydrolases"/>
    <property type="match status" value="1"/>
</dbReference>
<evidence type="ECO:0000259" key="4">
    <source>
        <dbReference type="PROSITE" id="PS50893"/>
    </source>
</evidence>
<keyword evidence="3 5" id="KW-0067">ATP-binding</keyword>
<evidence type="ECO:0000256" key="2">
    <source>
        <dbReference type="ARBA" id="ARBA00022741"/>
    </source>
</evidence>
<dbReference type="EMBL" id="AP027081">
    <property type="protein sequence ID" value="BDU77058.1"/>
    <property type="molecule type" value="Genomic_DNA"/>
</dbReference>
<dbReference type="PROSITE" id="PS50893">
    <property type="entry name" value="ABC_TRANSPORTER_2"/>
    <property type="match status" value="1"/>
</dbReference>
<dbReference type="SUPFAM" id="SSF52540">
    <property type="entry name" value="P-loop containing nucleoside triphosphate hydrolases"/>
    <property type="match status" value="1"/>
</dbReference>
<sequence length="290" mass="29578">MSAITCEGLTLGYGRRVVVHAASLEVPAGGFLALLGRNGAGKSTLLQGLLGLLPARAGAVRLLGLDPGRDRVAALARVGFVPETPDAPPGLSLRELSTFCGRLRPAWNGAGVLARLERMAIDPARPFGDLSRGQRAQGALALALGGDPAVLVLDDPTQGLDPVARKAFFGEVLGDLADRGTTVVMATHDLPGVEGLADRIAVLQDGRVQAQAALEDLKARFRRVRGPAGLDPARLAPFGASQVVRGPLGLEATVAAFDAGAWAAAGLDPAWAGGADLETLFLALTAGGAA</sequence>
<dbReference type="SMART" id="SM00382">
    <property type="entry name" value="AAA"/>
    <property type="match status" value="1"/>
</dbReference>
<evidence type="ECO:0000256" key="1">
    <source>
        <dbReference type="ARBA" id="ARBA00022448"/>
    </source>
</evidence>
<keyword evidence="2" id="KW-0547">Nucleotide-binding</keyword>
<dbReference type="GO" id="GO:0016887">
    <property type="term" value="F:ATP hydrolysis activity"/>
    <property type="evidence" value="ECO:0007669"/>
    <property type="project" value="InterPro"/>
</dbReference>
<organism evidence="5 6">
    <name type="scientific">Mesoterricola sediminis</name>
    <dbReference type="NCBI Taxonomy" id="2927980"/>
    <lineage>
        <taxon>Bacteria</taxon>
        <taxon>Pseudomonadati</taxon>
        <taxon>Acidobacteriota</taxon>
        <taxon>Holophagae</taxon>
        <taxon>Holophagales</taxon>
        <taxon>Holophagaceae</taxon>
        <taxon>Mesoterricola</taxon>
    </lineage>
</organism>
<evidence type="ECO:0000313" key="5">
    <source>
        <dbReference type="EMBL" id="BDU77058.1"/>
    </source>
</evidence>
<dbReference type="AlphaFoldDB" id="A0AA48HF20"/>
<keyword evidence="6" id="KW-1185">Reference proteome</keyword>
<feature type="domain" description="ABC transporter" evidence="4">
    <location>
        <begin position="4"/>
        <end position="230"/>
    </location>
</feature>
<accession>A0AA48HF20</accession>
<evidence type="ECO:0000313" key="6">
    <source>
        <dbReference type="Proteomes" id="UP001228113"/>
    </source>
</evidence>
<evidence type="ECO:0000256" key="3">
    <source>
        <dbReference type="ARBA" id="ARBA00022840"/>
    </source>
</evidence>
<dbReference type="PANTHER" id="PTHR42939:SF1">
    <property type="entry name" value="ABC TRANSPORTER ATP-BINDING PROTEIN ALBC-RELATED"/>
    <property type="match status" value="1"/>
</dbReference>
<dbReference type="PANTHER" id="PTHR42939">
    <property type="entry name" value="ABC TRANSPORTER ATP-BINDING PROTEIN ALBC-RELATED"/>
    <property type="match status" value="1"/>
</dbReference>
<dbReference type="InterPro" id="IPR003439">
    <property type="entry name" value="ABC_transporter-like_ATP-bd"/>
</dbReference>
<dbReference type="KEGG" id="msea:METESE_20160"/>
<keyword evidence="1" id="KW-0813">Transport</keyword>
<dbReference type="InterPro" id="IPR051782">
    <property type="entry name" value="ABC_Transporter_VariousFunc"/>
</dbReference>
<name>A0AA48HF20_9BACT</name>
<dbReference type="Pfam" id="PF00005">
    <property type="entry name" value="ABC_tran"/>
    <property type="match status" value="1"/>
</dbReference>
<dbReference type="GO" id="GO:0005524">
    <property type="term" value="F:ATP binding"/>
    <property type="evidence" value="ECO:0007669"/>
    <property type="project" value="UniProtKB-KW"/>
</dbReference>
<protein>
    <submittedName>
        <fullName evidence="5">ABC transporter ATP-binding protein</fullName>
    </submittedName>
</protein>
<dbReference type="RefSeq" id="WP_243330398.1">
    <property type="nucleotide sequence ID" value="NZ_AP027081.1"/>
</dbReference>
<reference evidence="5" key="1">
    <citation type="journal article" date="2023" name="Int. J. Syst. Evol. Microbiol.">
        <title>Mesoterricola silvestris gen. nov., sp. nov., Mesoterricola sediminis sp. nov., Geothrix oryzae sp. nov., Geothrix edaphica sp. nov., Geothrix rubra sp. nov., and Geothrix limicola sp. nov., six novel members of Acidobacteriota isolated from soils.</title>
        <authorList>
            <person name="Itoh H."/>
            <person name="Sugisawa Y."/>
            <person name="Mise K."/>
            <person name="Xu Z."/>
            <person name="Kuniyasu M."/>
            <person name="Ushijima N."/>
            <person name="Kawano K."/>
            <person name="Kobayashi E."/>
            <person name="Shiratori Y."/>
            <person name="Masuda Y."/>
            <person name="Senoo K."/>
        </authorList>
    </citation>
    <scope>NUCLEOTIDE SEQUENCE</scope>
    <source>
        <strain evidence="5">W786</strain>
    </source>
</reference>
<dbReference type="InterPro" id="IPR003593">
    <property type="entry name" value="AAA+_ATPase"/>
</dbReference>
<dbReference type="CDD" id="cd03230">
    <property type="entry name" value="ABC_DR_subfamily_A"/>
    <property type="match status" value="1"/>
</dbReference>
<dbReference type="InterPro" id="IPR027417">
    <property type="entry name" value="P-loop_NTPase"/>
</dbReference>
<dbReference type="Proteomes" id="UP001228113">
    <property type="component" value="Chromosome"/>
</dbReference>
<gene>
    <name evidence="5" type="ORF">METESE_20160</name>
</gene>